<evidence type="ECO:0000313" key="3">
    <source>
        <dbReference type="Proteomes" id="UP001266305"/>
    </source>
</evidence>
<dbReference type="Proteomes" id="UP001266305">
    <property type="component" value="Unassembled WGS sequence"/>
</dbReference>
<feature type="region of interest" description="Disordered" evidence="1">
    <location>
        <begin position="1"/>
        <end position="20"/>
    </location>
</feature>
<dbReference type="EMBL" id="JASSZA010000003">
    <property type="protein sequence ID" value="KAK2115135.1"/>
    <property type="molecule type" value="Genomic_DNA"/>
</dbReference>
<feature type="non-terminal residue" evidence="2">
    <location>
        <position position="1"/>
    </location>
</feature>
<organism evidence="2 3">
    <name type="scientific">Saguinus oedipus</name>
    <name type="common">Cotton-top tamarin</name>
    <name type="synonym">Oedipomidas oedipus</name>
    <dbReference type="NCBI Taxonomy" id="9490"/>
    <lineage>
        <taxon>Eukaryota</taxon>
        <taxon>Metazoa</taxon>
        <taxon>Chordata</taxon>
        <taxon>Craniata</taxon>
        <taxon>Vertebrata</taxon>
        <taxon>Euteleostomi</taxon>
        <taxon>Mammalia</taxon>
        <taxon>Eutheria</taxon>
        <taxon>Euarchontoglires</taxon>
        <taxon>Primates</taxon>
        <taxon>Haplorrhini</taxon>
        <taxon>Platyrrhini</taxon>
        <taxon>Cebidae</taxon>
        <taxon>Callitrichinae</taxon>
        <taxon>Saguinus</taxon>
    </lineage>
</organism>
<gene>
    <name evidence="2" type="ORF">P7K49_005761</name>
</gene>
<proteinExistence type="predicted"/>
<protein>
    <submittedName>
        <fullName evidence="2">Uncharacterized protein</fullName>
    </submittedName>
</protein>
<feature type="region of interest" description="Disordered" evidence="1">
    <location>
        <begin position="49"/>
        <end position="78"/>
    </location>
</feature>
<name>A0ABQ9W129_SAGOE</name>
<comment type="caution">
    <text evidence="2">The sequence shown here is derived from an EMBL/GenBank/DDBJ whole genome shotgun (WGS) entry which is preliminary data.</text>
</comment>
<reference evidence="2 3" key="1">
    <citation type="submission" date="2023-05" db="EMBL/GenBank/DDBJ databases">
        <title>B98-5 Cell Line De Novo Hybrid Assembly: An Optical Mapping Approach.</title>
        <authorList>
            <person name="Kananen K."/>
            <person name="Auerbach J.A."/>
            <person name="Kautto E."/>
            <person name="Blachly J.S."/>
        </authorList>
    </citation>
    <scope>NUCLEOTIDE SEQUENCE [LARGE SCALE GENOMIC DNA]</scope>
    <source>
        <strain evidence="2">B95-8</strain>
        <tissue evidence="2">Cell line</tissue>
    </source>
</reference>
<accession>A0ABQ9W129</accession>
<keyword evidence="3" id="KW-1185">Reference proteome</keyword>
<evidence type="ECO:0000313" key="2">
    <source>
        <dbReference type="EMBL" id="KAK2115135.1"/>
    </source>
</evidence>
<evidence type="ECO:0000256" key="1">
    <source>
        <dbReference type="SAM" id="MobiDB-lite"/>
    </source>
</evidence>
<sequence>PGDPAGSPHTGHPESRPPEPCLPVYTGEQCLPSKGAAVAKAACSCAQVGPEPAGPETTSSLSCKCGPEWRASGQAGLQ</sequence>